<feature type="active site" description="Proton donor" evidence="4">
    <location>
        <position position="182"/>
    </location>
</feature>
<dbReference type="InterPro" id="IPR049165">
    <property type="entry name" value="GH39_as"/>
</dbReference>
<dbReference type="PROSITE" id="PS01027">
    <property type="entry name" value="GLYCOSYL_HYDROL_F39"/>
    <property type="match status" value="1"/>
</dbReference>
<evidence type="ECO:0000313" key="8">
    <source>
        <dbReference type="EMBL" id="SNT10284.1"/>
    </source>
</evidence>
<dbReference type="PRINTS" id="PR00745">
    <property type="entry name" value="GLHYDRLASE39"/>
</dbReference>
<feature type="signal peptide" evidence="6">
    <location>
        <begin position="1"/>
        <end position="23"/>
    </location>
</feature>
<accession>A0A239JZR9</accession>
<dbReference type="SUPFAM" id="SSF51445">
    <property type="entry name" value="(Trans)glycosidases"/>
    <property type="match status" value="1"/>
</dbReference>
<evidence type="ECO:0000256" key="6">
    <source>
        <dbReference type="SAM" id="SignalP"/>
    </source>
</evidence>
<evidence type="ECO:0000313" key="9">
    <source>
        <dbReference type="Proteomes" id="UP000198356"/>
    </source>
</evidence>
<evidence type="ECO:0000259" key="7">
    <source>
        <dbReference type="Pfam" id="PF01229"/>
    </source>
</evidence>
<dbReference type="Gene3D" id="3.20.20.80">
    <property type="entry name" value="Glycosidases"/>
    <property type="match status" value="1"/>
</dbReference>
<feature type="domain" description="Glycosyl hydrolases family 39 N-terminal catalytic" evidence="7">
    <location>
        <begin position="45"/>
        <end position="494"/>
    </location>
</feature>
<sequence>MKITVHRLTLAACFAASFVTASAQTRNIRGDISHVTGPHTSVPLRVIGAGRANEGLRADWQAQLATVQREIGFQYIRMHGILNDDMGVYTEDLHGNPQFNFQYVDALYDALLQMHIRPFVELTFMPSKLASGPQTVFWWKGNITPPKDPAKWSALIRAFTAHMKARYGEDEINQWYFEVWNEPDLQNLFFAGSVDDYLALYKNTAEAVKAECPACRVGGPASAMPWKFEEAFEQYVTAKNIPADFVASHAYGVTKGFLDADGKAGTILDPSLDSVSGRMKHSRELIEHSGRPSMELHFTEWSSSYTPTDYLHDQYHQASFILDKIKRASPYVDSMSYWTFTDIFEENGPRFTPFHGGFGLMNLEGIRKPSYFAYRFLHLLGTEDVASDDPQSWITRSADGSVQALVWDYTPTVPPAHQTDQTFYKEEQPPTAKGTLRLRLDHLRNGNYHLAIYAVGYGRNDVYTAYLHMGRPDQLTRAQTSELHAASKGEPESTAEIQIHDGVFTRDLPIRTNDVYLFVLTPARGSGTNPKDANEPLESPFQ</sequence>
<organism evidence="8 9">
    <name type="scientific">Granulicella rosea</name>
    <dbReference type="NCBI Taxonomy" id="474952"/>
    <lineage>
        <taxon>Bacteria</taxon>
        <taxon>Pseudomonadati</taxon>
        <taxon>Acidobacteriota</taxon>
        <taxon>Terriglobia</taxon>
        <taxon>Terriglobales</taxon>
        <taxon>Acidobacteriaceae</taxon>
        <taxon>Granulicella</taxon>
    </lineage>
</organism>
<evidence type="ECO:0000256" key="4">
    <source>
        <dbReference type="PIRSR" id="PIRSR600514-1"/>
    </source>
</evidence>
<dbReference type="Pfam" id="PF01229">
    <property type="entry name" value="Glyco_hydro_39"/>
    <property type="match status" value="1"/>
</dbReference>
<dbReference type="RefSeq" id="WP_217897044.1">
    <property type="nucleotide sequence ID" value="NZ_FZOU01000004.1"/>
</dbReference>
<dbReference type="SUPFAM" id="SSF51011">
    <property type="entry name" value="Glycosyl hydrolase domain"/>
    <property type="match status" value="1"/>
</dbReference>
<keyword evidence="6" id="KW-0732">Signal</keyword>
<feature type="chain" id="PRO_5012986496" evidence="6">
    <location>
        <begin position="24"/>
        <end position="542"/>
    </location>
</feature>
<name>A0A239JZR9_9BACT</name>
<keyword evidence="2" id="KW-0378">Hydrolase</keyword>
<keyword evidence="9" id="KW-1185">Reference proteome</keyword>
<dbReference type="GO" id="GO:0004553">
    <property type="term" value="F:hydrolase activity, hydrolyzing O-glycosyl compounds"/>
    <property type="evidence" value="ECO:0007669"/>
    <property type="project" value="InterPro"/>
</dbReference>
<evidence type="ECO:0000256" key="3">
    <source>
        <dbReference type="ARBA" id="ARBA00023295"/>
    </source>
</evidence>
<evidence type="ECO:0000256" key="2">
    <source>
        <dbReference type="ARBA" id="ARBA00022801"/>
    </source>
</evidence>
<dbReference type="Gene3D" id="2.60.40.1500">
    <property type="entry name" value="Glycosyl hydrolase domain, family 39"/>
    <property type="match status" value="1"/>
</dbReference>
<dbReference type="AlphaFoldDB" id="A0A239JZR9"/>
<keyword evidence="3" id="KW-0326">Glycosidase</keyword>
<reference evidence="8 9" key="1">
    <citation type="submission" date="2017-06" db="EMBL/GenBank/DDBJ databases">
        <authorList>
            <person name="Kim H.J."/>
            <person name="Triplett B.A."/>
        </authorList>
    </citation>
    <scope>NUCLEOTIDE SEQUENCE [LARGE SCALE GENOMIC DNA]</scope>
    <source>
        <strain evidence="8 9">DSM 18704</strain>
    </source>
</reference>
<evidence type="ECO:0000256" key="5">
    <source>
        <dbReference type="SAM" id="MobiDB-lite"/>
    </source>
</evidence>
<dbReference type="Proteomes" id="UP000198356">
    <property type="component" value="Unassembled WGS sequence"/>
</dbReference>
<dbReference type="InterPro" id="IPR000514">
    <property type="entry name" value="Glyco_hydro_39"/>
</dbReference>
<dbReference type="PANTHER" id="PTHR12631:SF10">
    <property type="entry name" value="BETA-XYLOSIDASE-LIKE PROTEIN-RELATED"/>
    <property type="match status" value="1"/>
</dbReference>
<dbReference type="InterPro" id="IPR049166">
    <property type="entry name" value="GH39_cat"/>
</dbReference>
<comment type="similarity">
    <text evidence="1">Belongs to the glycosyl hydrolase 39 family.</text>
</comment>
<dbReference type="InterPro" id="IPR051923">
    <property type="entry name" value="Glycosyl_Hydrolase_39"/>
</dbReference>
<gene>
    <name evidence="8" type="ORF">SAMN05421770_104175</name>
</gene>
<dbReference type="InterPro" id="IPR017853">
    <property type="entry name" value="GH"/>
</dbReference>
<dbReference type="PANTHER" id="PTHR12631">
    <property type="entry name" value="ALPHA-L-IDURONIDASE"/>
    <property type="match status" value="1"/>
</dbReference>
<proteinExistence type="inferred from homology"/>
<dbReference type="EMBL" id="FZOU01000004">
    <property type="protein sequence ID" value="SNT10284.1"/>
    <property type="molecule type" value="Genomic_DNA"/>
</dbReference>
<feature type="region of interest" description="Disordered" evidence="5">
    <location>
        <begin position="522"/>
        <end position="542"/>
    </location>
</feature>
<evidence type="ECO:0000256" key="1">
    <source>
        <dbReference type="ARBA" id="ARBA00008875"/>
    </source>
</evidence>
<dbReference type="GO" id="GO:0005975">
    <property type="term" value="P:carbohydrate metabolic process"/>
    <property type="evidence" value="ECO:0007669"/>
    <property type="project" value="InterPro"/>
</dbReference>
<protein>
    <submittedName>
        <fullName evidence="8">Xylan 1,4-beta-xylosidase</fullName>
    </submittedName>
</protein>